<dbReference type="STRING" id="408015.SXIM_40560"/>
<evidence type="ECO:0000256" key="6">
    <source>
        <dbReference type="ARBA" id="ARBA00023136"/>
    </source>
</evidence>
<reference evidence="9" key="1">
    <citation type="submission" date="2019-08" db="EMBL/GenBank/DDBJ databases">
        <title>Complete genome sequence of a mangrove-derived Streptomyces xiamenensis.</title>
        <authorList>
            <person name="Xu J."/>
        </authorList>
    </citation>
    <scope>NUCLEOTIDE SEQUENCE</scope>
    <source>
        <strain evidence="9">318</strain>
    </source>
</reference>
<dbReference type="InterPro" id="IPR032808">
    <property type="entry name" value="DoxX"/>
</dbReference>
<proteinExistence type="inferred from homology"/>
<feature type="transmembrane region" description="Helical" evidence="8">
    <location>
        <begin position="101"/>
        <end position="123"/>
    </location>
</feature>
<accession>A0A0F7FYY8</accession>
<dbReference type="HOGENOM" id="CLU_058421_3_0_11"/>
<dbReference type="PANTHER" id="PTHR33452">
    <property type="entry name" value="OXIDOREDUCTASE CATD-RELATED"/>
    <property type="match status" value="1"/>
</dbReference>
<keyword evidence="6 8" id="KW-0472">Membrane</keyword>
<keyword evidence="5 8" id="KW-1133">Transmembrane helix</keyword>
<name>A0A0F7FYY8_9ACTN</name>
<feature type="transmembrane region" description="Helical" evidence="8">
    <location>
        <begin position="12"/>
        <end position="34"/>
    </location>
</feature>
<dbReference type="Proteomes" id="UP000034034">
    <property type="component" value="Chromosome"/>
</dbReference>
<sequence>MGRSRRQDAGLLVLRAGTGGVLFAHGAQIVFGWFGGPGLAASSVGMERMGFRPGRPSALVAGGGQVVSGTLLAAGLATPVAGAVAAGAMAGAAAVHAPAGFFALAGGYEFPAFLGWAAAALGVSGPGRYSADHLTGHRLNRPRLAALAFLGTTAATCAVLRRRAAVLQRRDLRQDQDQGQDRHPHQHPHQDEGQTS</sequence>
<dbReference type="EMBL" id="CP009922">
    <property type="protein sequence ID" value="AKG45440.1"/>
    <property type="molecule type" value="Genomic_DNA"/>
</dbReference>
<evidence type="ECO:0000256" key="7">
    <source>
        <dbReference type="SAM" id="MobiDB-lite"/>
    </source>
</evidence>
<keyword evidence="10" id="KW-1185">Reference proteome</keyword>
<evidence type="ECO:0000313" key="10">
    <source>
        <dbReference type="Proteomes" id="UP000034034"/>
    </source>
</evidence>
<dbReference type="RefSeq" id="WP_046724807.1">
    <property type="nucleotide sequence ID" value="NZ_CP009922.3"/>
</dbReference>
<evidence type="ECO:0000256" key="4">
    <source>
        <dbReference type="ARBA" id="ARBA00022692"/>
    </source>
</evidence>
<dbReference type="InterPro" id="IPR051907">
    <property type="entry name" value="DoxX-like_oxidoreductase"/>
</dbReference>
<evidence type="ECO:0000256" key="5">
    <source>
        <dbReference type="ARBA" id="ARBA00022989"/>
    </source>
</evidence>
<dbReference type="GO" id="GO:0005886">
    <property type="term" value="C:plasma membrane"/>
    <property type="evidence" value="ECO:0007669"/>
    <property type="project" value="UniProtKB-SubCell"/>
</dbReference>
<dbReference type="PANTHER" id="PTHR33452:SF1">
    <property type="entry name" value="INNER MEMBRANE PROTEIN YPHA-RELATED"/>
    <property type="match status" value="1"/>
</dbReference>
<feature type="transmembrane region" description="Helical" evidence="8">
    <location>
        <begin position="143"/>
        <end position="160"/>
    </location>
</feature>
<feature type="region of interest" description="Disordered" evidence="7">
    <location>
        <begin position="170"/>
        <end position="196"/>
    </location>
</feature>
<evidence type="ECO:0000256" key="2">
    <source>
        <dbReference type="ARBA" id="ARBA00006679"/>
    </source>
</evidence>
<dbReference type="AlphaFoldDB" id="A0A0F7FYY8"/>
<keyword evidence="4 8" id="KW-0812">Transmembrane</keyword>
<protein>
    <submittedName>
        <fullName evidence="9">DoxX family protein</fullName>
    </submittedName>
</protein>
<keyword evidence="3" id="KW-1003">Cell membrane</keyword>
<evidence type="ECO:0000256" key="3">
    <source>
        <dbReference type="ARBA" id="ARBA00022475"/>
    </source>
</evidence>
<organism evidence="9 10">
    <name type="scientific">Streptomyces xiamenensis</name>
    <dbReference type="NCBI Taxonomy" id="408015"/>
    <lineage>
        <taxon>Bacteria</taxon>
        <taxon>Bacillati</taxon>
        <taxon>Actinomycetota</taxon>
        <taxon>Actinomycetes</taxon>
        <taxon>Kitasatosporales</taxon>
        <taxon>Streptomycetaceae</taxon>
        <taxon>Streptomyces</taxon>
    </lineage>
</organism>
<evidence type="ECO:0000313" key="9">
    <source>
        <dbReference type="EMBL" id="AKG45440.1"/>
    </source>
</evidence>
<dbReference type="KEGG" id="sxi:SXIM_40560"/>
<evidence type="ECO:0000256" key="1">
    <source>
        <dbReference type="ARBA" id="ARBA00004651"/>
    </source>
</evidence>
<gene>
    <name evidence="9" type="ORF">SXIM_40560</name>
</gene>
<feature type="transmembrane region" description="Helical" evidence="8">
    <location>
        <begin position="71"/>
        <end position="94"/>
    </location>
</feature>
<evidence type="ECO:0000256" key="8">
    <source>
        <dbReference type="SAM" id="Phobius"/>
    </source>
</evidence>
<comment type="subcellular location">
    <subcellularLocation>
        <location evidence="1">Cell membrane</location>
        <topology evidence="1">Multi-pass membrane protein</topology>
    </subcellularLocation>
</comment>
<dbReference type="PATRIC" id="fig|408015.6.peg.4107"/>
<dbReference type="Pfam" id="PF07681">
    <property type="entry name" value="DoxX"/>
    <property type="match status" value="1"/>
</dbReference>
<comment type="similarity">
    <text evidence="2">Belongs to the DoxX family.</text>
</comment>